<name>A0A075G2L0_9ARCH</name>
<dbReference type="AlphaFoldDB" id="A0A075G2L0"/>
<dbReference type="Gene3D" id="3.30.70.120">
    <property type="match status" value="1"/>
</dbReference>
<dbReference type="SUPFAM" id="SSF54913">
    <property type="entry name" value="GlnB-like"/>
    <property type="match status" value="1"/>
</dbReference>
<reference evidence="2" key="1">
    <citation type="journal article" date="2014" name="Genome Biol. Evol.">
        <title>Pangenome evidence for extensive interdomain horizontal transfer affecting lineage core and shell genes in uncultured planktonic thaumarchaeota and euryarchaeota.</title>
        <authorList>
            <person name="Deschamps P."/>
            <person name="Zivanovic Y."/>
            <person name="Moreira D."/>
            <person name="Rodriguez-Valera F."/>
            <person name="Lopez-Garcia P."/>
        </authorList>
    </citation>
    <scope>NUCLEOTIDE SEQUENCE</scope>
</reference>
<dbReference type="NCBIfam" id="NF041095">
    <property type="entry name" value="dival_cat_tol_CutA"/>
    <property type="match status" value="1"/>
</dbReference>
<dbReference type="Pfam" id="PF03091">
    <property type="entry name" value="CutA1"/>
    <property type="match status" value="1"/>
</dbReference>
<dbReference type="InterPro" id="IPR053426">
    <property type="entry name" value="CutA_tolerance"/>
</dbReference>
<dbReference type="PANTHER" id="PTHR23419:SF8">
    <property type="entry name" value="FI09726P"/>
    <property type="match status" value="1"/>
</dbReference>
<comment type="similarity">
    <text evidence="1">Belongs to the CutA family.</text>
</comment>
<protein>
    <submittedName>
        <fullName evidence="2">Periplasmic divalent cation tolerance protein (CutA)</fullName>
    </submittedName>
</protein>
<gene>
    <name evidence="2" type="primary">cutA</name>
</gene>
<dbReference type="InterPro" id="IPR004323">
    <property type="entry name" value="Ion_tolerance_CutA"/>
</dbReference>
<accession>A0A075G2L0</accession>
<organism evidence="2">
    <name type="scientific">uncultured marine thaumarchaeote KM3_03_B05</name>
    <dbReference type="NCBI Taxonomy" id="1455958"/>
    <lineage>
        <taxon>Archaea</taxon>
        <taxon>Nitrososphaerota</taxon>
        <taxon>environmental samples</taxon>
    </lineage>
</organism>
<dbReference type="EMBL" id="KF900517">
    <property type="protein sequence ID" value="AIE97788.1"/>
    <property type="molecule type" value="Genomic_DNA"/>
</dbReference>
<dbReference type="GO" id="GO:0010038">
    <property type="term" value="P:response to metal ion"/>
    <property type="evidence" value="ECO:0007669"/>
    <property type="project" value="InterPro"/>
</dbReference>
<evidence type="ECO:0000313" key="2">
    <source>
        <dbReference type="EMBL" id="AIE97788.1"/>
    </source>
</evidence>
<dbReference type="InterPro" id="IPR011322">
    <property type="entry name" value="N-reg_PII-like_a/b"/>
</dbReference>
<proteinExistence type="inferred from homology"/>
<evidence type="ECO:0000256" key="1">
    <source>
        <dbReference type="ARBA" id="ARBA00010169"/>
    </source>
</evidence>
<sequence>MKPIIIVSTFPSKQSVTSIAKLLVKKKLVACVNITKISSVYTWEEKIENRDEYLALFKTTKKNQPTLKKELKKLHPYDVPEIAEINVESVNQPYMKWLIDSTN</sequence>
<dbReference type="PANTHER" id="PTHR23419">
    <property type="entry name" value="DIVALENT CATION TOLERANCE CUTA-RELATED"/>
    <property type="match status" value="1"/>
</dbReference>
<dbReference type="InterPro" id="IPR015867">
    <property type="entry name" value="N-reg_PII/ATP_PRibTrfase_C"/>
</dbReference>
<dbReference type="GO" id="GO:0005507">
    <property type="term" value="F:copper ion binding"/>
    <property type="evidence" value="ECO:0007669"/>
    <property type="project" value="TreeGrafter"/>
</dbReference>